<feature type="compositionally biased region" description="Polar residues" evidence="1">
    <location>
        <begin position="1"/>
        <end position="24"/>
    </location>
</feature>
<evidence type="ECO:0000313" key="3">
    <source>
        <dbReference type="Proteomes" id="UP001189663"/>
    </source>
</evidence>
<name>A0ABC8Q6M5_9RALS</name>
<accession>A0ABC8Q6M5</accession>
<sequence>MPSSCSATATRSAQTSGGSASQTKYDAGCVDQRQANQRLAGNRLAPVGEKEAYVENALRNLRPHLPG</sequence>
<evidence type="ECO:0000313" key="2">
    <source>
        <dbReference type="EMBL" id="CAJ0777899.1"/>
    </source>
</evidence>
<protein>
    <submittedName>
        <fullName evidence="2">Uncharacterized protein</fullName>
    </submittedName>
</protein>
<comment type="caution">
    <text evidence="2">The sequence shown here is derived from an EMBL/GenBank/DDBJ whole genome shotgun (WGS) entry which is preliminary data.</text>
</comment>
<dbReference type="AlphaFoldDB" id="A0ABC8Q6M5"/>
<proteinExistence type="predicted"/>
<dbReference type="EMBL" id="CATZAT010000001">
    <property type="protein sequence ID" value="CAJ0777899.1"/>
    <property type="molecule type" value="Genomic_DNA"/>
</dbReference>
<keyword evidence="3" id="KW-1185">Reference proteome</keyword>
<organism evidence="2 3">
    <name type="scientific">Ralstonia holmesii</name>
    <dbReference type="NCBI Taxonomy" id="3058602"/>
    <lineage>
        <taxon>Bacteria</taxon>
        <taxon>Pseudomonadati</taxon>
        <taxon>Pseudomonadota</taxon>
        <taxon>Betaproteobacteria</taxon>
        <taxon>Burkholderiales</taxon>
        <taxon>Burkholderiaceae</taxon>
        <taxon>Ralstonia</taxon>
    </lineage>
</organism>
<reference evidence="2 3" key="1">
    <citation type="submission" date="2023-07" db="EMBL/GenBank/DDBJ databases">
        <authorList>
            <person name="Peeters C."/>
        </authorList>
    </citation>
    <scope>NUCLEOTIDE SEQUENCE [LARGE SCALE GENOMIC DNA]</scope>
    <source>
        <strain evidence="2 3">LMG 18096</strain>
    </source>
</reference>
<evidence type="ECO:0000256" key="1">
    <source>
        <dbReference type="SAM" id="MobiDB-lite"/>
    </source>
</evidence>
<gene>
    <name evidence="2" type="ORF">LMG18096_00725</name>
</gene>
<dbReference type="RefSeq" id="WP_316683393.1">
    <property type="nucleotide sequence ID" value="NZ_CATZAT010000001.1"/>
</dbReference>
<feature type="region of interest" description="Disordered" evidence="1">
    <location>
        <begin position="1"/>
        <end position="25"/>
    </location>
</feature>
<dbReference type="Proteomes" id="UP001189663">
    <property type="component" value="Unassembled WGS sequence"/>
</dbReference>